<reference evidence="4 5" key="1">
    <citation type="submission" date="2016-04" db="EMBL/GenBank/DDBJ databases">
        <title>First whole genome shotgun sequence of the bacterium Enteractinococcus sp. strain UASWS1574.</title>
        <authorList>
            <person name="Crovadore J."/>
            <person name="Chablais R."/>
            <person name="Lefort F."/>
        </authorList>
    </citation>
    <scope>NUCLEOTIDE SEQUENCE [LARGE SCALE GENOMIC DNA]</scope>
    <source>
        <strain evidence="4 5">UASWS1574</strain>
    </source>
</reference>
<accession>A0A1B7M248</accession>
<dbReference type="CDD" id="cd04301">
    <property type="entry name" value="NAT_SF"/>
    <property type="match status" value="1"/>
</dbReference>
<evidence type="ECO:0000256" key="2">
    <source>
        <dbReference type="ARBA" id="ARBA00023315"/>
    </source>
</evidence>
<dbReference type="EMBL" id="LXEY01000010">
    <property type="protein sequence ID" value="OAV62635.1"/>
    <property type="molecule type" value="Genomic_DNA"/>
</dbReference>
<dbReference type="InterPro" id="IPR000182">
    <property type="entry name" value="GNAT_dom"/>
</dbReference>
<feature type="domain" description="N-acetyltransferase" evidence="3">
    <location>
        <begin position="4"/>
        <end position="161"/>
    </location>
</feature>
<keyword evidence="5" id="KW-1185">Reference proteome</keyword>
<dbReference type="OrthoDB" id="9790865at2"/>
<protein>
    <recommendedName>
        <fullName evidence="3">N-acetyltransferase domain-containing protein</fullName>
    </recommendedName>
</protein>
<dbReference type="RefSeq" id="WP_043056888.1">
    <property type="nucleotide sequence ID" value="NZ_LXEY01000010.1"/>
</dbReference>
<dbReference type="AlphaFoldDB" id="A0A1B7M248"/>
<evidence type="ECO:0000313" key="4">
    <source>
        <dbReference type="EMBL" id="OAV62635.1"/>
    </source>
</evidence>
<evidence type="ECO:0000313" key="5">
    <source>
        <dbReference type="Proteomes" id="UP000078292"/>
    </source>
</evidence>
<dbReference type="GO" id="GO:0016747">
    <property type="term" value="F:acyltransferase activity, transferring groups other than amino-acyl groups"/>
    <property type="evidence" value="ECO:0007669"/>
    <property type="project" value="InterPro"/>
</dbReference>
<proteinExistence type="predicted"/>
<dbReference type="Proteomes" id="UP000078292">
    <property type="component" value="Unassembled WGS sequence"/>
</dbReference>
<gene>
    <name evidence="4" type="ORF">A6F49_05600</name>
</gene>
<dbReference type="Gene3D" id="3.40.630.30">
    <property type="match status" value="1"/>
</dbReference>
<dbReference type="InterPro" id="IPR016181">
    <property type="entry name" value="Acyl_CoA_acyltransferase"/>
</dbReference>
<keyword evidence="2" id="KW-0012">Acyltransferase</keyword>
<name>A0A1B7M248_9MICC</name>
<dbReference type="PANTHER" id="PTHR43877">
    <property type="entry name" value="AMINOALKYLPHOSPHONATE N-ACETYLTRANSFERASE-RELATED-RELATED"/>
    <property type="match status" value="1"/>
</dbReference>
<dbReference type="STRING" id="1837282.A6F49_05600"/>
<evidence type="ECO:0000256" key="1">
    <source>
        <dbReference type="ARBA" id="ARBA00022679"/>
    </source>
</evidence>
<dbReference type="Pfam" id="PF00583">
    <property type="entry name" value="Acetyltransf_1"/>
    <property type="match status" value="1"/>
</dbReference>
<comment type="caution">
    <text evidence="4">The sequence shown here is derived from an EMBL/GenBank/DDBJ whole genome shotgun (WGS) entry which is preliminary data.</text>
</comment>
<dbReference type="PROSITE" id="PS51186">
    <property type="entry name" value="GNAT"/>
    <property type="match status" value="1"/>
</dbReference>
<keyword evidence="1" id="KW-0808">Transferase</keyword>
<dbReference type="InterPro" id="IPR050832">
    <property type="entry name" value="Bact_Acetyltransf"/>
</dbReference>
<organism evidence="4 5">
    <name type="scientific">Enteractinococcus helveticum</name>
    <dbReference type="NCBI Taxonomy" id="1837282"/>
    <lineage>
        <taxon>Bacteria</taxon>
        <taxon>Bacillati</taxon>
        <taxon>Actinomycetota</taxon>
        <taxon>Actinomycetes</taxon>
        <taxon>Micrococcales</taxon>
        <taxon>Micrococcaceae</taxon>
    </lineage>
</organism>
<evidence type="ECO:0000259" key="3">
    <source>
        <dbReference type="PROSITE" id="PS51186"/>
    </source>
</evidence>
<sequence>MVSVTIRALQPEETELLMRAAVDNFNWDVERFTSHDVLASPDMVRYTEFIPKRGDFGFVAWYEETPVGIAWALFLPHERRGWGFVEHEIPEVSLWVEATFRRRGVGRALLRAAQHVARIRDLPGLSLSVAPDNPARDLYRKEGFEDVEEKTAEGVMVWRRA</sequence>
<dbReference type="SUPFAM" id="SSF55729">
    <property type="entry name" value="Acyl-CoA N-acyltransferases (Nat)"/>
    <property type="match status" value="1"/>
</dbReference>